<feature type="compositionally biased region" description="Polar residues" evidence="1">
    <location>
        <begin position="56"/>
        <end position="72"/>
    </location>
</feature>
<proteinExistence type="predicted"/>
<feature type="compositionally biased region" description="Low complexity" evidence="1">
    <location>
        <begin position="84"/>
        <end position="94"/>
    </location>
</feature>
<feature type="region of interest" description="Disordered" evidence="1">
    <location>
        <begin position="174"/>
        <end position="239"/>
    </location>
</feature>
<sequence length="239" mass="24876">MADAFSSRLARFRSNFKQVFQRHQGYDELGQLEQPLVGTEPAGDSYAQQHGVLRPGQTSAAESYNPPVSSSAYADAHGVPPPGSAAGQPAAVPSQADELRQLTELAQEAGAILWEMAAMQDTGDAATDMVSKSEQLQAQLRGMISDYQGVDEGALAAGLEAFELLGNTLEEYKKAKGGSDGASSLPTSTPPLATGTGSSAAPAFRLPPPTGDSNPFSANPFQPAPGQKPKDDAPLISFD</sequence>
<dbReference type="AlphaFoldDB" id="A0AAW1PNT5"/>
<evidence type="ECO:0000313" key="3">
    <source>
        <dbReference type="Proteomes" id="UP001489004"/>
    </source>
</evidence>
<keyword evidence="3" id="KW-1185">Reference proteome</keyword>
<dbReference type="EMBL" id="JALJOR010000009">
    <property type="protein sequence ID" value="KAK9811420.1"/>
    <property type="molecule type" value="Genomic_DNA"/>
</dbReference>
<protein>
    <submittedName>
        <fullName evidence="2">Uncharacterized protein</fullName>
    </submittedName>
</protein>
<gene>
    <name evidence="2" type="ORF">WJX72_003696</name>
</gene>
<feature type="compositionally biased region" description="Polar residues" evidence="1">
    <location>
        <begin position="211"/>
        <end position="220"/>
    </location>
</feature>
<feature type="region of interest" description="Disordered" evidence="1">
    <location>
        <begin position="54"/>
        <end position="94"/>
    </location>
</feature>
<dbReference type="SUPFAM" id="SSF89009">
    <property type="entry name" value="GAT-like domain"/>
    <property type="match status" value="1"/>
</dbReference>
<name>A0AAW1PNT5_9CHLO</name>
<accession>A0AAW1PNT5</accession>
<dbReference type="Proteomes" id="UP001489004">
    <property type="component" value="Unassembled WGS sequence"/>
</dbReference>
<reference evidence="2 3" key="1">
    <citation type="journal article" date="2024" name="Nat. Commun.">
        <title>Phylogenomics reveals the evolutionary origins of lichenization in chlorophyte algae.</title>
        <authorList>
            <person name="Puginier C."/>
            <person name="Libourel C."/>
            <person name="Otte J."/>
            <person name="Skaloud P."/>
            <person name="Haon M."/>
            <person name="Grisel S."/>
            <person name="Petersen M."/>
            <person name="Berrin J.G."/>
            <person name="Delaux P.M."/>
            <person name="Dal Grande F."/>
            <person name="Keller J."/>
        </authorList>
    </citation>
    <scope>NUCLEOTIDE SEQUENCE [LARGE SCALE GENOMIC DNA]</scope>
    <source>
        <strain evidence="2 3">SAG 2043</strain>
    </source>
</reference>
<organism evidence="2 3">
    <name type="scientific">[Myrmecia] bisecta</name>
    <dbReference type="NCBI Taxonomy" id="41462"/>
    <lineage>
        <taxon>Eukaryota</taxon>
        <taxon>Viridiplantae</taxon>
        <taxon>Chlorophyta</taxon>
        <taxon>core chlorophytes</taxon>
        <taxon>Trebouxiophyceae</taxon>
        <taxon>Trebouxiales</taxon>
        <taxon>Trebouxiaceae</taxon>
        <taxon>Myrmecia</taxon>
    </lineage>
</organism>
<feature type="compositionally biased region" description="Polar residues" evidence="1">
    <location>
        <begin position="181"/>
        <end position="199"/>
    </location>
</feature>
<comment type="caution">
    <text evidence="2">The sequence shown here is derived from an EMBL/GenBank/DDBJ whole genome shotgun (WGS) entry which is preliminary data.</text>
</comment>
<evidence type="ECO:0000313" key="2">
    <source>
        <dbReference type="EMBL" id="KAK9811420.1"/>
    </source>
</evidence>
<evidence type="ECO:0000256" key="1">
    <source>
        <dbReference type="SAM" id="MobiDB-lite"/>
    </source>
</evidence>